<dbReference type="EMBL" id="LAZR01033567">
    <property type="protein sequence ID" value="KKL47720.1"/>
    <property type="molecule type" value="Genomic_DNA"/>
</dbReference>
<proteinExistence type="predicted"/>
<dbReference type="AlphaFoldDB" id="A0A0F9ES19"/>
<protein>
    <submittedName>
        <fullName evidence="1">Uncharacterized protein</fullName>
    </submittedName>
</protein>
<evidence type="ECO:0000313" key="1">
    <source>
        <dbReference type="EMBL" id="KKL47720.1"/>
    </source>
</evidence>
<organism evidence="1">
    <name type="scientific">marine sediment metagenome</name>
    <dbReference type="NCBI Taxonomy" id="412755"/>
    <lineage>
        <taxon>unclassified sequences</taxon>
        <taxon>metagenomes</taxon>
        <taxon>ecological metagenomes</taxon>
    </lineage>
</organism>
<name>A0A0F9ES19_9ZZZZ</name>
<reference evidence="1" key="1">
    <citation type="journal article" date="2015" name="Nature">
        <title>Complex archaea that bridge the gap between prokaryotes and eukaryotes.</title>
        <authorList>
            <person name="Spang A."/>
            <person name="Saw J.H."/>
            <person name="Jorgensen S.L."/>
            <person name="Zaremba-Niedzwiedzka K."/>
            <person name="Martijn J."/>
            <person name="Lind A.E."/>
            <person name="van Eijk R."/>
            <person name="Schleper C."/>
            <person name="Guy L."/>
            <person name="Ettema T.J."/>
        </authorList>
    </citation>
    <scope>NUCLEOTIDE SEQUENCE</scope>
</reference>
<accession>A0A0F9ES19</accession>
<comment type="caution">
    <text evidence="1">The sequence shown here is derived from an EMBL/GenBank/DDBJ whole genome shotgun (WGS) entry which is preliminary data.</text>
</comment>
<sequence>MEMPKYVCHKEVCAFKIKSIDYDSGGPNKATITPEEDGYVPFEVDAAYMEKHKPIVGGYYVVYKDGYKSFSPAKAFEDGYNLK</sequence>
<gene>
    <name evidence="1" type="ORF">LCGC14_2332740</name>
</gene>